<dbReference type="Gene3D" id="2.130.10.10">
    <property type="entry name" value="YVTN repeat-like/Quinoprotein amine dehydrogenase"/>
    <property type="match status" value="1"/>
</dbReference>
<dbReference type="OrthoDB" id="5323870at2759"/>
<evidence type="ECO:0000313" key="2">
    <source>
        <dbReference type="EMBL" id="KAF2237400.1"/>
    </source>
</evidence>
<evidence type="ECO:0008006" key="4">
    <source>
        <dbReference type="Google" id="ProtNLM"/>
    </source>
</evidence>
<sequence length="667" mass="73721">MASNSQPRVSQKQGKLYASYDLPHRLTCAKVYPVSAPNGSHIILYGYRSGIRILWRGGKPLKKSSGPHLQHKTAPPPKVNGASQGVIVIDSDDEEPQQSTKKHRPEIEEAEFEHVEEEYDPSHPSPPIVQSYDIMLGPEVIDITLPPIPPSSQSHFPEHLPKFFSKKILVAAICSDFSVQLVSVPLIPPSHSAKAQQHIGEQTFSIGGPLQHQEDINCASLTWKPYEAEDEDDEEDHEDESEDEDDMELETDATRLRTRSPKAHTASTDVQRPDWQILVASHSAQYFGMLLIHSVPLIPDKDGGSLPDGSSVSTQPLRDEYLRCPLSLLSFSASHIHSQSPVQLLALDRNGCVKIYDPFTSPAVITSPGSRRQNNDKPSGTWLASFLPGFDTRRLPGSNSDVAHRKRVIDAQWILNSRAIIVLLADGEWGIWCLRNTISRSDSLVIGGAVVQFTMHGFLVSSEDPNNRSDSRNRGLTPATPNTRKSRSADFLTGSSASGYATGGGIRVMLVSDSAAESDERLLMWYNNHVYAITNFKTYWQRNSSSQTNTTTSHGAAFPRVETLELQGERCNGVEQLPGPGFPPTGLPELLLVGEHRLTLITKEAETLRQMPIQALKPITRDIMMDDIDQTLLEREELDLGGVNRMLDTMGGNATEQKPPRRVGFAH</sequence>
<protein>
    <recommendedName>
        <fullName evidence="4">Nucleoporin NUP37</fullName>
    </recommendedName>
</protein>
<dbReference type="InterPro" id="IPR015943">
    <property type="entry name" value="WD40/YVTN_repeat-like_dom_sf"/>
</dbReference>
<feature type="region of interest" description="Disordered" evidence="1">
    <location>
        <begin position="62"/>
        <end position="83"/>
    </location>
</feature>
<dbReference type="EMBL" id="ML991780">
    <property type="protein sequence ID" value="KAF2237400.1"/>
    <property type="molecule type" value="Genomic_DNA"/>
</dbReference>
<name>A0A6A6HIV8_VIRVR</name>
<accession>A0A6A6HIV8</accession>
<keyword evidence="3" id="KW-1185">Reference proteome</keyword>
<evidence type="ECO:0000256" key="1">
    <source>
        <dbReference type="SAM" id="MobiDB-lite"/>
    </source>
</evidence>
<feature type="region of interest" description="Disordered" evidence="1">
    <location>
        <begin position="462"/>
        <end position="491"/>
    </location>
</feature>
<organism evidence="2 3">
    <name type="scientific">Viridothelium virens</name>
    <name type="common">Speckled blister lichen</name>
    <name type="synonym">Trypethelium virens</name>
    <dbReference type="NCBI Taxonomy" id="1048519"/>
    <lineage>
        <taxon>Eukaryota</taxon>
        <taxon>Fungi</taxon>
        <taxon>Dikarya</taxon>
        <taxon>Ascomycota</taxon>
        <taxon>Pezizomycotina</taxon>
        <taxon>Dothideomycetes</taxon>
        <taxon>Dothideomycetes incertae sedis</taxon>
        <taxon>Trypetheliales</taxon>
        <taxon>Trypetheliaceae</taxon>
        <taxon>Viridothelium</taxon>
    </lineage>
</organism>
<gene>
    <name evidence="2" type="ORF">EV356DRAFT_496184</name>
</gene>
<reference evidence="2" key="1">
    <citation type="journal article" date="2020" name="Stud. Mycol.">
        <title>101 Dothideomycetes genomes: a test case for predicting lifestyles and emergence of pathogens.</title>
        <authorList>
            <person name="Haridas S."/>
            <person name="Albert R."/>
            <person name="Binder M."/>
            <person name="Bloem J."/>
            <person name="Labutti K."/>
            <person name="Salamov A."/>
            <person name="Andreopoulos B."/>
            <person name="Baker S."/>
            <person name="Barry K."/>
            <person name="Bills G."/>
            <person name="Bluhm B."/>
            <person name="Cannon C."/>
            <person name="Castanera R."/>
            <person name="Culley D."/>
            <person name="Daum C."/>
            <person name="Ezra D."/>
            <person name="Gonzalez J."/>
            <person name="Henrissat B."/>
            <person name="Kuo A."/>
            <person name="Liang C."/>
            <person name="Lipzen A."/>
            <person name="Lutzoni F."/>
            <person name="Magnuson J."/>
            <person name="Mondo S."/>
            <person name="Nolan M."/>
            <person name="Ohm R."/>
            <person name="Pangilinan J."/>
            <person name="Park H.-J."/>
            <person name="Ramirez L."/>
            <person name="Alfaro M."/>
            <person name="Sun H."/>
            <person name="Tritt A."/>
            <person name="Yoshinaga Y."/>
            <person name="Zwiers L.-H."/>
            <person name="Turgeon B."/>
            <person name="Goodwin S."/>
            <person name="Spatafora J."/>
            <person name="Crous P."/>
            <person name="Grigoriev I."/>
        </authorList>
    </citation>
    <scope>NUCLEOTIDE SEQUENCE</scope>
    <source>
        <strain evidence="2">Tuck. ex Michener</strain>
    </source>
</reference>
<feature type="compositionally biased region" description="Acidic residues" evidence="1">
    <location>
        <begin position="228"/>
        <end position="251"/>
    </location>
</feature>
<dbReference type="Proteomes" id="UP000800092">
    <property type="component" value="Unassembled WGS sequence"/>
</dbReference>
<evidence type="ECO:0000313" key="3">
    <source>
        <dbReference type="Proteomes" id="UP000800092"/>
    </source>
</evidence>
<dbReference type="AlphaFoldDB" id="A0A6A6HIV8"/>
<proteinExistence type="predicted"/>
<feature type="region of interest" description="Disordered" evidence="1">
    <location>
        <begin position="228"/>
        <end position="269"/>
    </location>
</feature>